<proteinExistence type="predicted"/>
<dbReference type="SUPFAM" id="SSF56436">
    <property type="entry name" value="C-type lectin-like"/>
    <property type="match status" value="1"/>
</dbReference>
<evidence type="ECO:0000259" key="1">
    <source>
        <dbReference type="PROSITE" id="PS50041"/>
    </source>
</evidence>
<dbReference type="Ensembl" id="ENSNMLT00000039004.1">
    <property type="protein sequence ID" value="ENSNMLP00000035025.1"/>
    <property type="gene ID" value="ENSNMLG00000021748.1"/>
</dbReference>
<evidence type="ECO:0000313" key="2">
    <source>
        <dbReference type="Ensembl" id="ENSNMLP00000035025.1"/>
    </source>
</evidence>
<dbReference type="Proteomes" id="UP000694523">
    <property type="component" value="Unplaced"/>
</dbReference>
<dbReference type="CDD" id="cd00037">
    <property type="entry name" value="CLECT"/>
    <property type="match status" value="1"/>
</dbReference>
<name>A0A8C6UGR1_9GOBI</name>
<dbReference type="PANTHER" id="PTHR45784">
    <property type="entry name" value="C-TYPE LECTIN DOMAIN FAMILY 20 MEMBER A-RELATED"/>
    <property type="match status" value="1"/>
</dbReference>
<dbReference type="PROSITE" id="PS50041">
    <property type="entry name" value="C_TYPE_LECTIN_2"/>
    <property type="match status" value="1"/>
</dbReference>
<organism evidence="2 3">
    <name type="scientific">Neogobius melanostomus</name>
    <name type="common">round goby</name>
    <dbReference type="NCBI Taxonomy" id="47308"/>
    <lineage>
        <taxon>Eukaryota</taxon>
        <taxon>Metazoa</taxon>
        <taxon>Chordata</taxon>
        <taxon>Craniata</taxon>
        <taxon>Vertebrata</taxon>
        <taxon>Euteleostomi</taxon>
        <taxon>Actinopterygii</taxon>
        <taxon>Neopterygii</taxon>
        <taxon>Teleostei</taxon>
        <taxon>Neoteleostei</taxon>
        <taxon>Acanthomorphata</taxon>
        <taxon>Gobiaria</taxon>
        <taxon>Gobiiformes</taxon>
        <taxon>Gobioidei</taxon>
        <taxon>Gobiidae</taxon>
        <taxon>Benthophilinae</taxon>
        <taxon>Neogobiini</taxon>
        <taxon>Neogobius</taxon>
    </lineage>
</organism>
<dbReference type="SMART" id="SM00034">
    <property type="entry name" value="CLECT"/>
    <property type="match status" value="1"/>
</dbReference>
<dbReference type="Pfam" id="PF00059">
    <property type="entry name" value="Lectin_C"/>
    <property type="match status" value="1"/>
</dbReference>
<evidence type="ECO:0000313" key="3">
    <source>
        <dbReference type="Proteomes" id="UP000694523"/>
    </source>
</evidence>
<dbReference type="Gene3D" id="3.10.100.10">
    <property type="entry name" value="Mannose-Binding Protein A, subunit A"/>
    <property type="match status" value="1"/>
</dbReference>
<keyword evidence="3" id="KW-1185">Reference proteome</keyword>
<sequence length="165" mass="19475">MSLQHILPFISVVVPLPKDRHDSNLILLLLELVVTVTAGKYVYVRFRLNWFEPTLGLSFLCYKVHAIRTRMTWDEALQYCRTHHHDLASVASETEMMLIEKELRKELSSLDVWVGFLAEDWLWVDGQPLEYEAWGLEGKPWCPMLQHVTQWNARQCDDELHFLCY</sequence>
<dbReference type="InterPro" id="IPR016186">
    <property type="entry name" value="C-type_lectin-like/link_sf"/>
</dbReference>
<dbReference type="InterPro" id="IPR001304">
    <property type="entry name" value="C-type_lectin-like"/>
</dbReference>
<accession>A0A8C6UGR1</accession>
<reference evidence="2" key="2">
    <citation type="submission" date="2025-09" db="UniProtKB">
        <authorList>
            <consortium name="Ensembl"/>
        </authorList>
    </citation>
    <scope>IDENTIFICATION</scope>
</reference>
<reference evidence="2" key="1">
    <citation type="submission" date="2025-08" db="UniProtKB">
        <authorList>
            <consortium name="Ensembl"/>
        </authorList>
    </citation>
    <scope>IDENTIFICATION</scope>
</reference>
<protein>
    <recommendedName>
        <fullName evidence="1">C-type lectin domain-containing protein</fullName>
    </recommendedName>
</protein>
<dbReference type="InterPro" id="IPR016187">
    <property type="entry name" value="CTDL_fold"/>
</dbReference>
<dbReference type="PANTHER" id="PTHR45784:SF3">
    <property type="entry name" value="C-TYPE LECTIN DOMAIN FAMILY 4 MEMBER K-LIKE-RELATED"/>
    <property type="match status" value="1"/>
</dbReference>
<dbReference type="AlphaFoldDB" id="A0A8C6UGR1"/>
<feature type="domain" description="C-type lectin" evidence="1">
    <location>
        <begin position="57"/>
        <end position="165"/>
    </location>
</feature>